<dbReference type="GO" id="GO:0006620">
    <property type="term" value="P:post-translational protein targeting to endoplasmic reticulum membrane"/>
    <property type="evidence" value="ECO:0007669"/>
    <property type="project" value="TreeGrafter"/>
</dbReference>
<dbReference type="GO" id="GO:0072380">
    <property type="term" value="C:TRC complex"/>
    <property type="evidence" value="ECO:0007669"/>
    <property type="project" value="TreeGrafter"/>
</dbReference>
<proteinExistence type="predicted"/>
<dbReference type="STRING" id="436010.A0A166ULB6"/>
<protein>
    <submittedName>
        <fullName evidence="4">Uncharacterized protein</fullName>
    </submittedName>
</protein>
<accession>A0A166ULB6</accession>
<evidence type="ECO:0000313" key="4">
    <source>
        <dbReference type="EMBL" id="KZP31804.1"/>
    </source>
</evidence>
<evidence type="ECO:0000256" key="3">
    <source>
        <dbReference type="PROSITE-ProRule" id="PRU00339"/>
    </source>
</evidence>
<dbReference type="InterPro" id="IPR019734">
    <property type="entry name" value="TPR_rpt"/>
</dbReference>
<dbReference type="AlphaFoldDB" id="A0A166ULB6"/>
<dbReference type="PROSITE" id="PS50005">
    <property type="entry name" value="TPR"/>
    <property type="match status" value="1"/>
</dbReference>
<dbReference type="EMBL" id="KV417488">
    <property type="protein sequence ID" value="KZP31804.1"/>
    <property type="molecule type" value="Genomic_DNA"/>
</dbReference>
<keyword evidence="2 3" id="KW-0802">TPR repeat</keyword>
<dbReference type="PANTHER" id="PTHR45831:SF2">
    <property type="entry name" value="LD24721P"/>
    <property type="match status" value="1"/>
</dbReference>
<dbReference type="SMART" id="SM00028">
    <property type="entry name" value="TPR"/>
    <property type="match status" value="2"/>
</dbReference>
<dbReference type="InterPro" id="IPR011990">
    <property type="entry name" value="TPR-like_helical_dom_sf"/>
</dbReference>
<sequence>MAEHTKTAAELKDEGNKFYAQKQYAEAYDKYGAAIAQDPNNAILYSNRAACSLGQQKYGLAIDDAEKATSLNPSYAKAWARLATAQDASAILAHKSAIARTGGAKAKSVPTWQKALDSLPKSGLSDAEKKQKAEYAAGLLSAQQSLPVHLKNVIGKTPWECANAMRLRRELPANSSAWVILTAAEEYNEGVRKMMMVKKLRTPQGTRMEGHLGTIAEITNGIIRDERIFHISSNDWISKFNDQVALEAQQTGAWTNGRSELVIQETPQRLRDLGWNKVRPALSTTLRCWIMRAFLEGGFRGNHALAVELLGDVLVVLDWGQRIYKDVPNEDKGAIFSHTFKRAVTCLHLDHFMQAHDDGRGPNSKFPLEDLFEEADAVLHEIEAHPSPESYPGDPGFVLAFYSYPAGHALSMKGFYHARMARRCYPDGVAAEDHLRKSANFYLEAAEKFPEDDEKHAFYLNCAVENFFMSGTEARVTLGLLKRIRLAIPKMNKIWAESAMSKQGREKIFARALETEKELLAGVASGQFTLSDKPMPNWESMKSVHPHAHAQK</sequence>
<organism evidence="4 5">
    <name type="scientific">Athelia psychrophila</name>
    <dbReference type="NCBI Taxonomy" id="1759441"/>
    <lineage>
        <taxon>Eukaryota</taxon>
        <taxon>Fungi</taxon>
        <taxon>Dikarya</taxon>
        <taxon>Basidiomycota</taxon>
        <taxon>Agaricomycotina</taxon>
        <taxon>Agaricomycetes</taxon>
        <taxon>Agaricomycetidae</taxon>
        <taxon>Atheliales</taxon>
        <taxon>Atheliaceae</taxon>
        <taxon>Athelia</taxon>
    </lineage>
</organism>
<dbReference type="SUPFAM" id="SSF48452">
    <property type="entry name" value="TPR-like"/>
    <property type="match status" value="1"/>
</dbReference>
<dbReference type="OrthoDB" id="2423701at2759"/>
<reference evidence="4 5" key="1">
    <citation type="journal article" date="2016" name="Mol. Biol. Evol.">
        <title>Comparative Genomics of Early-Diverging Mushroom-Forming Fungi Provides Insights into the Origins of Lignocellulose Decay Capabilities.</title>
        <authorList>
            <person name="Nagy L.G."/>
            <person name="Riley R."/>
            <person name="Tritt A."/>
            <person name="Adam C."/>
            <person name="Daum C."/>
            <person name="Floudas D."/>
            <person name="Sun H."/>
            <person name="Yadav J.S."/>
            <person name="Pangilinan J."/>
            <person name="Larsson K.H."/>
            <person name="Matsuura K."/>
            <person name="Barry K."/>
            <person name="Labutti K."/>
            <person name="Kuo R."/>
            <person name="Ohm R.A."/>
            <person name="Bhattacharya S.S."/>
            <person name="Shirouzu T."/>
            <person name="Yoshinaga Y."/>
            <person name="Martin F.M."/>
            <person name="Grigoriev I.V."/>
            <person name="Hibbett D.S."/>
        </authorList>
    </citation>
    <scope>NUCLEOTIDE SEQUENCE [LARGE SCALE GENOMIC DNA]</scope>
    <source>
        <strain evidence="4 5">CBS 109695</strain>
    </source>
</reference>
<name>A0A166ULB6_9AGAM</name>
<gene>
    <name evidence="4" type="ORF">FIBSPDRAFT_1037356</name>
</gene>
<evidence type="ECO:0000256" key="1">
    <source>
        <dbReference type="ARBA" id="ARBA00022737"/>
    </source>
</evidence>
<keyword evidence="1" id="KW-0677">Repeat</keyword>
<evidence type="ECO:0000256" key="2">
    <source>
        <dbReference type="ARBA" id="ARBA00022803"/>
    </source>
</evidence>
<dbReference type="PANTHER" id="PTHR45831">
    <property type="entry name" value="LD24721P"/>
    <property type="match status" value="1"/>
</dbReference>
<dbReference type="InterPro" id="IPR047150">
    <property type="entry name" value="SGT"/>
</dbReference>
<dbReference type="GO" id="GO:0016020">
    <property type="term" value="C:membrane"/>
    <property type="evidence" value="ECO:0007669"/>
    <property type="project" value="TreeGrafter"/>
</dbReference>
<dbReference type="Gene3D" id="1.25.40.10">
    <property type="entry name" value="Tetratricopeptide repeat domain"/>
    <property type="match status" value="1"/>
</dbReference>
<dbReference type="Proteomes" id="UP000076532">
    <property type="component" value="Unassembled WGS sequence"/>
</dbReference>
<keyword evidence="5" id="KW-1185">Reference proteome</keyword>
<evidence type="ECO:0000313" key="5">
    <source>
        <dbReference type="Proteomes" id="UP000076532"/>
    </source>
</evidence>
<feature type="repeat" description="TPR" evidence="3">
    <location>
        <begin position="8"/>
        <end position="41"/>
    </location>
</feature>
<dbReference type="GO" id="GO:0060090">
    <property type="term" value="F:molecular adaptor activity"/>
    <property type="evidence" value="ECO:0007669"/>
    <property type="project" value="TreeGrafter"/>
</dbReference>